<dbReference type="AlphaFoldDB" id="R9P6S4"/>
<protein>
    <submittedName>
        <fullName evidence="1">Uncharacterized protein</fullName>
    </submittedName>
</protein>
<proteinExistence type="predicted"/>
<dbReference type="EMBL" id="DF238808">
    <property type="protein sequence ID" value="GAC97108.1"/>
    <property type="molecule type" value="Genomic_DNA"/>
</dbReference>
<sequence>MPRMRTLRGGSRSTATMAVSSDCLLPLLRLRSDGFCDLERFCRSEAPYIHYSVCELGVVRPPFTSSRLYSSSIRCYLSLPTLSLHRSCTVSELAASYHCRLRRRSGPILIENGAYSRFRID</sequence>
<dbReference type="RefSeq" id="XP_012190695.1">
    <property type="nucleotide sequence ID" value="XM_012335305.1"/>
</dbReference>
<dbReference type="Proteomes" id="UP000014071">
    <property type="component" value="Unassembled WGS sequence"/>
</dbReference>
<organism evidence="1 2">
    <name type="scientific">Pseudozyma hubeiensis (strain SY62)</name>
    <name type="common">Yeast</name>
    <dbReference type="NCBI Taxonomy" id="1305764"/>
    <lineage>
        <taxon>Eukaryota</taxon>
        <taxon>Fungi</taxon>
        <taxon>Dikarya</taxon>
        <taxon>Basidiomycota</taxon>
        <taxon>Ustilaginomycotina</taxon>
        <taxon>Ustilaginomycetes</taxon>
        <taxon>Ustilaginales</taxon>
        <taxon>Ustilaginaceae</taxon>
        <taxon>Pseudozyma</taxon>
    </lineage>
</organism>
<dbReference type="HOGENOM" id="CLU_2039065_0_0_1"/>
<keyword evidence="2" id="KW-1185">Reference proteome</keyword>
<accession>R9P6S4</accession>
<evidence type="ECO:0000313" key="1">
    <source>
        <dbReference type="EMBL" id="GAC97108.1"/>
    </source>
</evidence>
<gene>
    <name evidence="1" type="ORF">PHSY_004692</name>
</gene>
<evidence type="ECO:0000313" key="2">
    <source>
        <dbReference type="Proteomes" id="UP000014071"/>
    </source>
</evidence>
<dbReference type="GeneID" id="24109974"/>
<name>R9P6S4_PSEHS</name>
<reference evidence="2" key="1">
    <citation type="journal article" date="2013" name="Genome Announc.">
        <title>Draft genome sequence of the basidiomycetous yeast-like fungus Pseudozyma hubeiensis SY62, which produces an abundant amount of the biosurfactant mannosylerythritol lipids.</title>
        <authorList>
            <person name="Konishi M."/>
            <person name="Hatada Y."/>
            <person name="Horiuchi J."/>
        </authorList>
    </citation>
    <scope>NUCLEOTIDE SEQUENCE [LARGE SCALE GENOMIC DNA]</scope>
    <source>
        <strain evidence="2">SY62</strain>
    </source>
</reference>